<protein>
    <submittedName>
        <fullName evidence="1">Uncharacterized protein</fullName>
    </submittedName>
</protein>
<reference evidence="1 2" key="1">
    <citation type="submission" date="2020-04" db="EMBL/GenBank/DDBJ databases">
        <title>Bacillus sp. UniB3 isolated from commercial digestive syrup.</title>
        <authorList>
            <person name="Thorat V."/>
            <person name="Kirdat K."/>
            <person name="Tiwarekar B."/>
            <person name="Yadav A."/>
        </authorList>
    </citation>
    <scope>NUCLEOTIDE SEQUENCE [LARGE SCALE GENOMIC DNA]</scope>
    <source>
        <strain evidence="1 2">UniB3</strain>
    </source>
</reference>
<dbReference type="EMBL" id="JABBPK010000001">
    <property type="protein sequence ID" value="NMO76913.1"/>
    <property type="molecule type" value="Genomic_DNA"/>
</dbReference>
<dbReference type="Proteomes" id="UP000588491">
    <property type="component" value="Unassembled WGS sequence"/>
</dbReference>
<name>A0A7Y0K6Y7_9BACI</name>
<comment type="caution">
    <text evidence="1">The sequence shown here is derived from an EMBL/GenBank/DDBJ whole genome shotgun (WGS) entry which is preliminary data.</text>
</comment>
<sequence>MKIIKSGILTVLLLLFTNTGIGNAEEYQGGGFSENEIIKEESNEIISDLEVEDGPNNLSSPDAAISLGPPSCNRTHSHNVATVTMQVKNLTGSYRSLMWGFHLTSSAKSFLGPIVVVKMPSAAVNGKAINTPYEPHSEGASYNFHGSMKNYQIKGQSYPLKKGDIVNLTWHITGTNPERYGYRYVTCKMP</sequence>
<dbReference type="AlphaFoldDB" id="A0A7Y0K6Y7"/>
<evidence type="ECO:0000313" key="2">
    <source>
        <dbReference type="Proteomes" id="UP000588491"/>
    </source>
</evidence>
<accession>A0A7Y0K6Y7</accession>
<gene>
    <name evidence="1" type="ORF">HHU08_07895</name>
</gene>
<organism evidence="1 2">
    <name type="scientific">Niallia alba</name>
    <dbReference type="NCBI Taxonomy" id="2729105"/>
    <lineage>
        <taxon>Bacteria</taxon>
        <taxon>Bacillati</taxon>
        <taxon>Bacillota</taxon>
        <taxon>Bacilli</taxon>
        <taxon>Bacillales</taxon>
        <taxon>Bacillaceae</taxon>
        <taxon>Niallia</taxon>
    </lineage>
</organism>
<evidence type="ECO:0000313" key="1">
    <source>
        <dbReference type="EMBL" id="NMO76913.1"/>
    </source>
</evidence>
<dbReference type="RefSeq" id="WP_169188201.1">
    <property type="nucleotide sequence ID" value="NZ_JABBPK010000001.1"/>
</dbReference>
<proteinExistence type="predicted"/>
<keyword evidence="2" id="KW-1185">Reference proteome</keyword>